<dbReference type="Proteomes" id="UP000799438">
    <property type="component" value="Unassembled WGS sequence"/>
</dbReference>
<dbReference type="AlphaFoldDB" id="A0A6A6BQZ2"/>
<dbReference type="OrthoDB" id="3695242at2759"/>
<keyword evidence="2" id="KW-1185">Reference proteome</keyword>
<protein>
    <submittedName>
        <fullName evidence="1">Uncharacterized protein</fullName>
    </submittedName>
</protein>
<organism evidence="1 2">
    <name type="scientific">Aplosporella prunicola CBS 121167</name>
    <dbReference type="NCBI Taxonomy" id="1176127"/>
    <lineage>
        <taxon>Eukaryota</taxon>
        <taxon>Fungi</taxon>
        <taxon>Dikarya</taxon>
        <taxon>Ascomycota</taxon>
        <taxon>Pezizomycotina</taxon>
        <taxon>Dothideomycetes</taxon>
        <taxon>Dothideomycetes incertae sedis</taxon>
        <taxon>Botryosphaeriales</taxon>
        <taxon>Aplosporellaceae</taxon>
        <taxon>Aplosporella</taxon>
    </lineage>
</organism>
<evidence type="ECO:0000313" key="1">
    <source>
        <dbReference type="EMBL" id="KAF2146178.1"/>
    </source>
</evidence>
<dbReference type="EMBL" id="ML995476">
    <property type="protein sequence ID" value="KAF2146178.1"/>
    <property type="molecule type" value="Genomic_DNA"/>
</dbReference>
<sequence length="81" mass="9195">WEPHMQAYSKLSLTYPKKDKLVAIGAITRKFEKLRGDHYLAGLFQGDLPQALLWEPASSIDYNKSKSKRIGGQTPSWSWAS</sequence>
<dbReference type="PANTHER" id="PTHR33112:SF16">
    <property type="entry name" value="HETEROKARYON INCOMPATIBILITY DOMAIN-CONTAINING PROTEIN"/>
    <property type="match status" value="1"/>
</dbReference>
<gene>
    <name evidence="1" type="ORF">K452DRAFT_197424</name>
</gene>
<accession>A0A6A6BQZ2</accession>
<dbReference type="PANTHER" id="PTHR33112">
    <property type="entry name" value="DOMAIN PROTEIN, PUTATIVE-RELATED"/>
    <property type="match status" value="1"/>
</dbReference>
<feature type="non-terminal residue" evidence="1">
    <location>
        <position position="1"/>
    </location>
</feature>
<proteinExistence type="predicted"/>
<name>A0A6A6BQZ2_9PEZI</name>
<dbReference type="GeneID" id="54293472"/>
<dbReference type="RefSeq" id="XP_033401889.1">
    <property type="nucleotide sequence ID" value="XM_033535976.1"/>
</dbReference>
<feature type="non-terminal residue" evidence="1">
    <location>
        <position position="81"/>
    </location>
</feature>
<evidence type="ECO:0000313" key="2">
    <source>
        <dbReference type="Proteomes" id="UP000799438"/>
    </source>
</evidence>
<reference evidence="1" key="1">
    <citation type="journal article" date="2020" name="Stud. Mycol.">
        <title>101 Dothideomycetes genomes: a test case for predicting lifestyles and emergence of pathogens.</title>
        <authorList>
            <person name="Haridas S."/>
            <person name="Albert R."/>
            <person name="Binder M."/>
            <person name="Bloem J."/>
            <person name="Labutti K."/>
            <person name="Salamov A."/>
            <person name="Andreopoulos B."/>
            <person name="Baker S."/>
            <person name="Barry K."/>
            <person name="Bills G."/>
            <person name="Bluhm B."/>
            <person name="Cannon C."/>
            <person name="Castanera R."/>
            <person name="Culley D."/>
            <person name="Daum C."/>
            <person name="Ezra D."/>
            <person name="Gonzalez J."/>
            <person name="Henrissat B."/>
            <person name="Kuo A."/>
            <person name="Liang C."/>
            <person name="Lipzen A."/>
            <person name="Lutzoni F."/>
            <person name="Magnuson J."/>
            <person name="Mondo S."/>
            <person name="Nolan M."/>
            <person name="Ohm R."/>
            <person name="Pangilinan J."/>
            <person name="Park H.-J."/>
            <person name="Ramirez L."/>
            <person name="Alfaro M."/>
            <person name="Sun H."/>
            <person name="Tritt A."/>
            <person name="Yoshinaga Y."/>
            <person name="Zwiers L.-H."/>
            <person name="Turgeon B."/>
            <person name="Goodwin S."/>
            <person name="Spatafora J."/>
            <person name="Crous P."/>
            <person name="Grigoriev I."/>
        </authorList>
    </citation>
    <scope>NUCLEOTIDE SEQUENCE</scope>
    <source>
        <strain evidence="1">CBS 121167</strain>
    </source>
</reference>